<evidence type="ECO:0000256" key="1">
    <source>
        <dbReference type="ARBA" id="ARBA00022605"/>
    </source>
</evidence>
<comment type="caution">
    <text evidence="6">The sequence shown here is derived from an EMBL/GenBank/DDBJ whole genome shotgun (WGS) entry which is preliminary data.</text>
</comment>
<evidence type="ECO:0000256" key="3">
    <source>
        <dbReference type="ARBA" id="ARBA00022962"/>
    </source>
</evidence>
<evidence type="ECO:0000256" key="2">
    <source>
        <dbReference type="ARBA" id="ARBA00022888"/>
    </source>
</evidence>
<dbReference type="Pfam" id="PF00733">
    <property type="entry name" value="Asn_synthase"/>
    <property type="match status" value="1"/>
</dbReference>
<organism evidence="6 7">
    <name type="scientific">Tilletia caries</name>
    <name type="common">wheat bunt fungus</name>
    <dbReference type="NCBI Taxonomy" id="13290"/>
    <lineage>
        <taxon>Eukaryota</taxon>
        <taxon>Fungi</taxon>
        <taxon>Dikarya</taxon>
        <taxon>Basidiomycota</taxon>
        <taxon>Ustilaginomycotina</taxon>
        <taxon>Exobasidiomycetes</taxon>
        <taxon>Tilletiales</taxon>
        <taxon>Tilletiaceae</taxon>
        <taxon>Tilletia</taxon>
    </lineage>
</organism>
<reference evidence="6" key="1">
    <citation type="submission" date="2016-04" db="EMBL/GenBank/DDBJ databases">
        <authorList>
            <person name="Nguyen H.D."/>
            <person name="Kesanakurti P."/>
            <person name="Cullis J."/>
            <person name="Levesque C.A."/>
            <person name="Hambleton S."/>
        </authorList>
    </citation>
    <scope>NUCLEOTIDE SEQUENCE</scope>
    <source>
        <strain evidence="6">DAOMC 238032</strain>
    </source>
</reference>
<dbReference type="EMBL" id="LWDD02001175">
    <property type="protein sequence ID" value="KAE8251815.1"/>
    <property type="molecule type" value="Genomic_DNA"/>
</dbReference>
<feature type="region of interest" description="Disordered" evidence="4">
    <location>
        <begin position="40"/>
        <end position="62"/>
    </location>
</feature>
<protein>
    <recommendedName>
        <fullName evidence="5">Asparagine synthetase domain-containing protein</fullName>
    </recommendedName>
</protein>
<keyword evidence="2" id="KW-0061">Asparagine biosynthesis</keyword>
<dbReference type="InterPro" id="IPR001962">
    <property type="entry name" value="Asn_synthase"/>
</dbReference>
<accession>A0A8T8T0Z9</accession>
<dbReference type="PANTHER" id="PTHR45937:SF1">
    <property type="entry name" value="ASPARAGINE SYNTHETASE DOMAIN-CONTAINING PROTEIN 1"/>
    <property type="match status" value="1"/>
</dbReference>
<gene>
    <name evidence="6" type="ORF">A4X03_0g6309</name>
</gene>
<dbReference type="GO" id="GO:0004066">
    <property type="term" value="F:asparagine synthase (glutamine-hydrolyzing) activity"/>
    <property type="evidence" value="ECO:0007669"/>
    <property type="project" value="InterPro"/>
</dbReference>
<feature type="non-terminal residue" evidence="6">
    <location>
        <position position="1"/>
    </location>
</feature>
<keyword evidence="1" id="KW-0028">Amino-acid biosynthesis</keyword>
<keyword evidence="3" id="KW-0315">Glutamine amidotransferase</keyword>
<reference evidence="6" key="2">
    <citation type="journal article" date="2019" name="IMA Fungus">
        <title>Genome sequencing and comparison of five Tilletia species to identify candidate genes for the detection of regulated species infecting wheat.</title>
        <authorList>
            <person name="Nguyen H.D.T."/>
            <person name="Sultana T."/>
            <person name="Kesanakurti P."/>
            <person name="Hambleton S."/>
        </authorList>
    </citation>
    <scope>NUCLEOTIDE SEQUENCE</scope>
    <source>
        <strain evidence="6">DAOMC 238032</strain>
    </source>
</reference>
<feature type="domain" description="Asparagine synthetase" evidence="5">
    <location>
        <begin position="1"/>
        <end position="36"/>
    </location>
</feature>
<evidence type="ECO:0000313" key="7">
    <source>
        <dbReference type="Proteomes" id="UP000077671"/>
    </source>
</evidence>
<feature type="compositionally biased region" description="Basic and acidic residues" evidence="4">
    <location>
        <begin position="98"/>
        <end position="116"/>
    </location>
</feature>
<evidence type="ECO:0000313" key="6">
    <source>
        <dbReference type="EMBL" id="KAE8251815.1"/>
    </source>
</evidence>
<dbReference type="InterPro" id="IPR051857">
    <property type="entry name" value="Asn_synthetase_domain"/>
</dbReference>
<dbReference type="InterPro" id="IPR014729">
    <property type="entry name" value="Rossmann-like_a/b/a_fold"/>
</dbReference>
<feature type="region of interest" description="Disordered" evidence="4">
    <location>
        <begin position="96"/>
        <end position="116"/>
    </location>
</feature>
<dbReference type="AlphaFoldDB" id="A0A8T8T0Z9"/>
<dbReference type="GO" id="GO:0006529">
    <property type="term" value="P:asparagine biosynthetic process"/>
    <property type="evidence" value="ECO:0007669"/>
    <property type="project" value="UniProtKB-KW"/>
</dbReference>
<evidence type="ECO:0000259" key="5">
    <source>
        <dbReference type="Pfam" id="PF00733"/>
    </source>
</evidence>
<evidence type="ECO:0000256" key="4">
    <source>
        <dbReference type="SAM" id="MobiDB-lite"/>
    </source>
</evidence>
<proteinExistence type="predicted"/>
<sequence>RDDRILCTHAKEARYPFLDRAVIAYLNSLPVEHKMTFSPEHLSLAPSPPPASSEEGSSTRTAYPGDKLLLRLVAGEILGLAGGARLKKRAIQFGSRSAKMEVEGRGGKVKGHEELG</sequence>
<name>A0A8T8T0Z9_9BASI</name>
<dbReference type="PANTHER" id="PTHR45937">
    <property type="entry name" value="ASPARAGINE SYNTHETASE DOMAIN-CONTAINING PROTEIN 1"/>
    <property type="match status" value="1"/>
</dbReference>
<dbReference type="Gene3D" id="3.40.50.620">
    <property type="entry name" value="HUPs"/>
    <property type="match status" value="1"/>
</dbReference>
<dbReference type="Proteomes" id="UP000077671">
    <property type="component" value="Unassembled WGS sequence"/>
</dbReference>